<dbReference type="SUPFAM" id="SSF49785">
    <property type="entry name" value="Galactose-binding domain-like"/>
    <property type="match status" value="1"/>
</dbReference>
<feature type="domain" description="Amidohydrolase-related" evidence="3">
    <location>
        <begin position="79"/>
        <end position="423"/>
    </location>
</feature>
<accession>A0ABR6Y948</accession>
<name>A0ABR6Y948_9BURK</name>
<evidence type="ECO:0000313" key="6">
    <source>
        <dbReference type="Proteomes" id="UP000624279"/>
    </source>
</evidence>
<sequence>MRTALFTTGLLLLSAVQAQTQTQAQTQAATLIQNVRVFDGEKMLTTRHVLINQGKIVNANFKGKITSDMQLVDGTGRSLLPGLIDAHVHAFQDQDLPLLFGVTTQIDMFSPVAAMQDMHQRRQKPNNPNNANSANGSDVFSAGILATAPKGHGTEYGMEIETLTKPEQAQAWVDRRIAEGSHFIKIVMEQGGIGFHFNSLDLATVQALIKASHARHKLAVVHISTYADAKAALAAGADGLVHLFNGTAITPAQIQELVQLAKTHHAFVIPTFSVLESIAGIKAKDVLADNNMLQLLGKNQLMPLNTTYGMEVKQELLNAPKQLTAALHQAKIAVLAGTDAGNRGTQYGISLHHELAALVQAGMSPSAALQAATSAPARAFQLKDRGRVQNGYKADLLLVDGDPSADISSTRRIVEIWKNGNIVSPLRTQKIQQVAEENSRKKSAIDLPADGRISLFSASKFASPFGYGWMASTDAPMGGKSAVELSAADADIAGQTSLMIKATINPGFAFPWAGVVFFPSSQPMQPADLSNANTLKFKVKGDGKSYNVGFTMQGSYIPLNQRFTAGAEWQEISLSFKQFKGLDASIVTMLSFNAGPDAGTYQLQIADVRLLKE</sequence>
<evidence type="ECO:0000256" key="1">
    <source>
        <dbReference type="SAM" id="MobiDB-lite"/>
    </source>
</evidence>
<dbReference type="InterPro" id="IPR006680">
    <property type="entry name" value="Amidohydro-rel"/>
</dbReference>
<dbReference type="Pfam" id="PF08547">
    <property type="entry name" value="CIA30"/>
    <property type="match status" value="1"/>
</dbReference>
<keyword evidence="2" id="KW-0732">Signal</keyword>
<dbReference type="InterPro" id="IPR032466">
    <property type="entry name" value="Metal_Hydrolase"/>
</dbReference>
<dbReference type="InterPro" id="IPR008979">
    <property type="entry name" value="Galactose-bd-like_sf"/>
</dbReference>
<keyword evidence="6" id="KW-1185">Reference proteome</keyword>
<dbReference type="Pfam" id="PF01979">
    <property type="entry name" value="Amidohydro_1"/>
    <property type="match status" value="1"/>
</dbReference>
<evidence type="ECO:0000259" key="4">
    <source>
        <dbReference type="Pfam" id="PF08547"/>
    </source>
</evidence>
<dbReference type="Gene3D" id="3.40.50.10910">
    <property type="entry name" value="Amidohydrolase"/>
    <property type="match status" value="1"/>
</dbReference>
<dbReference type="SUPFAM" id="SSF51556">
    <property type="entry name" value="Metallo-dependent hydrolases"/>
    <property type="match status" value="1"/>
</dbReference>
<dbReference type="Gene3D" id="2.30.40.10">
    <property type="entry name" value="Urease, subunit C, domain 1"/>
    <property type="match status" value="1"/>
</dbReference>
<proteinExistence type="predicted"/>
<dbReference type="Gene3D" id="3.30.110.90">
    <property type="entry name" value="Amidohydrolase"/>
    <property type="match status" value="1"/>
</dbReference>
<dbReference type="PANTHER" id="PTHR43135">
    <property type="entry name" value="ALPHA-D-RIBOSE 1-METHYLPHOSPHONATE 5-TRIPHOSPHATE DIPHOSPHATASE"/>
    <property type="match status" value="1"/>
</dbReference>
<dbReference type="InterPro" id="IPR051781">
    <property type="entry name" value="Metallo-dep_Hydrolase"/>
</dbReference>
<protein>
    <submittedName>
        <fullName evidence="5">CIA30 family protein</fullName>
    </submittedName>
</protein>
<feature type="compositionally biased region" description="Low complexity" evidence="1">
    <location>
        <begin position="125"/>
        <end position="135"/>
    </location>
</feature>
<organism evidence="5 6">
    <name type="scientific">Undibacterium flavidum</name>
    <dbReference type="NCBI Taxonomy" id="2762297"/>
    <lineage>
        <taxon>Bacteria</taxon>
        <taxon>Pseudomonadati</taxon>
        <taxon>Pseudomonadota</taxon>
        <taxon>Betaproteobacteria</taxon>
        <taxon>Burkholderiales</taxon>
        <taxon>Oxalobacteraceae</taxon>
        <taxon>Undibacterium</taxon>
    </lineage>
</organism>
<dbReference type="InterPro" id="IPR011059">
    <property type="entry name" value="Metal-dep_hydrolase_composite"/>
</dbReference>
<dbReference type="PANTHER" id="PTHR43135:SF3">
    <property type="entry name" value="ALPHA-D-RIBOSE 1-METHYLPHOSPHONATE 5-TRIPHOSPHATE DIPHOSPHATASE"/>
    <property type="match status" value="1"/>
</dbReference>
<feature type="region of interest" description="Disordered" evidence="1">
    <location>
        <begin position="116"/>
        <end position="135"/>
    </location>
</feature>
<feature type="domain" description="NADH:ubiquinone oxidoreductase intermediate-associated protein 30" evidence="4">
    <location>
        <begin position="468"/>
        <end position="580"/>
    </location>
</feature>
<dbReference type="Gene3D" id="2.60.120.430">
    <property type="entry name" value="Galactose-binding lectin"/>
    <property type="match status" value="1"/>
</dbReference>
<evidence type="ECO:0000256" key="2">
    <source>
        <dbReference type="SAM" id="SignalP"/>
    </source>
</evidence>
<gene>
    <name evidence="5" type="ORF">H8K55_06025</name>
</gene>
<feature type="signal peptide" evidence="2">
    <location>
        <begin position="1"/>
        <end position="18"/>
    </location>
</feature>
<evidence type="ECO:0000313" key="5">
    <source>
        <dbReference type="EMBL" id="MBC3873138.1"/>
    </source>
</evidence>
<reference evidence="5 6" key="1">
    <citation type="submission" date="2020-08" db="EMBL/GenBank/DDBJ databases">
        <title>Novel species isolated from subtropical streams in China.</title>
        <authorList>
            <person name="Lu H."/>
        </authorList>
    </citation>
    <scope>NUCLEOTIDE SEQUENCE [LARGE SCALE GENOMIC DNA]</scope>
    <source>
        <strain evidence="5 6">LX15W</strain>
    </source>
</reference>
<evidence type="ECO:0000259" key="3">
    <source>
        <dbReference type="Pfam" id="PF01979"/>
    </source>
</evidence>
<dbReference type="SUPFAM" id="SSF51338">
    <property type="entry name" value="Composite domain of metallo-dependent hydrolases"/>
    <property type="match status" value="1"/>
</dbReference>
<dbReference type="EMBL" id="JACOGA010000004">
    <property type="protein sequence ID" value="MBC3873138.1"/>
    <property type="molecule type" value="Genomic_DNA"/>
</dbReference>
<comment type="caution">
    <text evidence="5">The sequence shown here is derived from an EMBL/GenBank/DDBJ whole genome shotgun (WGS) entry which is preliminary data.</text>
</comment>
<dbReference type="Gene3D" id="1.20.58.520">
    <property type="entry name" value="Amidohydrolase"/>
    <property type="match status" value="1"/>
</dbReference>
<dbReference type="InterPro" id="IPR013857">
    <property type="entry name" value="NADH-UbQ_OxRdtase-assoc_prot30"/>
</dbReference>
<feature type="chain" id="PRO_5046068453" evidence="2">
    <location>
        <begin position="19"/>
        <end position="613"/>
    </location>
</feature>
<dbReference type="Proteomes" id="UP000624279">
    <property type="component" value="Unassembled WGS sequence"/>
</dbReference>